<dbReference type="Gene3D" id="2.60.120.10">
    <property type="entry name" value="Jelly Rolls"/>
    <property type="match status" value="1"/>
</dbReference>
<dbReference type="Pfam" id="PF00483">
    <property type="entry name" value="NTP_transferase"/>
    <property type="match status" value="1"/>
</dbReference>
<evidence type="ECO:0000313" key="3">
    <source>
        <dbReference type="EMBL" id="KEQ23975.1"/>
    </source>
</evidence>
<dbReference type="eggNOG" id="COG0836">
    <property type="taxonomic scope" value="Bacteria"/>
</dbReference>
<dbReference type="GO" id="GO:0004475">
    <property type="term" value="F:mannose-1-phosphate guanylyltransferase (GTP) activity"/>
    <property type="evidence" value="ECO:0007669"/>
    <property type="project" value="TreeGrafter"/>
</dbReference>
<sequence>MKYILLSGGSGKRLWPLSNDTRSKQFLKVLRNEEGQLESMVERVWRQLKSADIDQSAYVATGKVQREILQSQIGEQVPLIIEPERRDTFPAIALAAVYLYSVESVSLEECVAILPVDPYVEDPFFEHIKKLEHVLRESRADLALMGVKPTFPSEKYGYIVPEPSPDTGETFMRVASFQEKPTQSKAEELIAQSALWNCGIFAFKLDFIITLLIKKGLPIQYEELARQYGKMDKISFDYEVVEKTKNIAMLSYDGVWKDLGTWNTLTEEMSTPIIGTGIMTDASQNTHLINELNIPITVLDVPDIVVAASPDGILVASKESTPKIKDIIKSIEQPPMYEERVWGKYRILDCVLGENDHKAVTRRLCILAGKHHSYQVHRSHDEVLTVLSGTGEMILDERLQPVQAGDVIRIPAGTRHSIRALTDLELIEIQNGTGAFEENTVELCTTWTEIVRLCI</sequence>
<dbReference type="GO" id="GO:0009298">
    <property type="term" value="P:GDP-mannose biosynthetic process"/>
    <property type="evidence" value="ECO:0007669"/>
    <property type="project" value="TreeGrafter"/>
</dbReference>
<proteinExistence type="predicted"/>
<name>A0A081NZV2_9BACL</name>
<dbReference type="EMBL" id="JNVM01000018">
    <property type="protein sequence ID" value="KEQ23975.1"/>
    <property type="molecule type" value="Genomic_DNA"/>
</dbReference>
<comment type="caution">
    <text evidence="3">The sequence shown here is derived from an EMBL/GenBank/DDBJ whole genome shotgun (WGS) entry which is preliminary data.</text>
</comment>
<reference evidence="3 4" key="1">
    <citation type="submission" date="2014-06" db="EMBL/GenBank/DDBJ databases">
        <title>Draft genome sequence of Paenibacillus sp. MSt1.</title>
        <authorList>
            <person name="Aw Y.K."/>
            <person name="Ong K.S."/>
            <person name="Gan H.M."/>
            <person name="Lee S.M."/>
        </authorList>
    </citation>
    <scope>NUCLEOTIDE SEQUENCE [LARGE SCALE GENOMIC DNA]</scope>
    <source>
        <strain evidence="3 4">MSt1</strain>
    </source>
</reference>
<dbReference type="PANTHER" id="PTHR46390">
    <property type="entry name" value="MANNOSE-1-PHOSPHATE GUANYLYLTRANSFERASE"/>
    <property type="match status" value="1"/>
</dbReference>
<dbReference type="Proteomes" id="UP000028123">
    <property type="component" value="Unassembled WGS sequence"/>
</dbReference>
<dbReference type="InterPro" id="IPR005835">
    <property type="entry name" value="NTP_transferase_dom"/>
</dbReference>
<dbReference type="eggNOG" id="COG0662">
    <property type="taxonomic scope" value="Bacteria"/>
</dbReference>
<dbReference type="InterPro" id="IPR011051">
    <property type="entry name" value="RmlC_Cupin_sf"/>
</dbReference>
<feature type="domain" description="Cupin type-2" evidence="2">
    <location>
        <begin position="369"/>
        <end position="425"/>
    </location>
</feature>
<keyword evidence="3" id="KW-0548">Nucleotidyltransferase</keyword>
<evidence type="ECO:0000313" key="4">
    <source>
        <dbReference type="Proteomes" id="UP000028123"/>
    </source>
</evidence>
<organism evidence="3 4">
    <name type="scientific">Paenibacillus tyrfis</name>
    <dbReference type="NCBI Taxonomy" id="1501230"/>
    <lineage>
        <taxon>Bacteria</taxon>
        <taxon>Bacillati</taxon>
        <taxon>Bacillota</taxon>
        <taxon>Bacilli</taxon>
        <taxon>Bacillales</taxon>
        <taxon>Paenibacillaceae</taxon>
        <taxon>Paenibacillus</taxon>
    </lineage>
</organism>
<dbReference type="CDD" id="cd02213">
    <property type="entry name" value="cupin_PMI_typeII_C"/>
    <property type="match status" value="1"/>
</dbReference>
<dbReference type="SUPFAM" id="SSF51182">
    <property type="entry name" value="RmlC-like cupins"/>
    <property type="match status" value="1"/>
</dbReference>
<gene>
    <name evidence="3" type="ORF">ET33_11940</name>
</gene>
<dbReference type="Gene3D" id="3.90.550.10">
    <property type="entry name" value="Spore Coat Polysaccharide Biosynthesis Protein SpsA, Chain A"/>
    <property type="match status" value="1"/>
</dbReference>
<evidence type="ECO:0000259" key="2">
    <source>
        <dbReference type="Pfam" id="PF07883"/>
    </source>
</evidence>
<protein>
    <submittedName>
        <fullName evidence="3">Mannose-1-phosphate guanylyltransferase</fullName>
    </submittedName>
</protein>
<dbReference type="OrthoDB" id="9806359at2"/>
<dbReference type="SUPFAM" id="SSF53448">
    <property type="entry name" value="Nucleotide-diphospho-sugar transferases"/>
    <property type="match status" value="1"/>
</dbReference>
<feature type="domain" description="Nucleotidyl transferase" evidence="1">
    <location>
        <begin position="3"/>
        <end position="269"/>
    </location>
</feature>
<dbReference type="InterPro" id="IPR013096">
    <property type="entry name" value="Cupin_2"/>
</dbReference>
<evidence type="ECO:0000259" key="1">
    <source>
        <dbReference type="Pfam" id="PF00483"/>
    </source>
</evidence>
<dbReference type="AlphaFoldDB" id="A0A081NZV2"/>
<dbReference type="InterPro" id="IPR014710">
    <property type="entry name" value="RmlC-like_jellyroll"/>
</dbReference>
<keyword evidence="4" id="KW-1185">Reference proteome</keyword>
<dbReference type="Pfam" id="PF07883">
    <property type="entry name" value="Cupin_2"/>
    <property type="match status" value="1"/>
</dbReference>
<accession>A0A081NZV2</accession>
<dbReference type="PANTHER" id="PTHR46390:SF1">
    <property type="entry name" value="MANNOSE-1-PHOSPHATE GUANYLYLTRANSFERASE"/>
    <property type="match status" value="1"/>
</dbReference>
<dbReference type="RefSeq" id="WP_036687029.1">
    <property type="nucleotide sequence ID" value="NZ_JNVM01000018.1"/>
</dbReference>
<keyword evidence="3" id="KW-0808">Transferase</keyword>
<dbReference type="InterPro" id="IPR029044">
    <property type="entry name" value="Nucleotide-diphossugar_trans"/>
</dbReference>
<dbReference type="InterPro" id="IPR051161">
    <property type="entry name" value="Mannose-6P_isomerase_type2"/>
</dbReference>